<keyword evidence="4 6" id="KW-0418">Kinase</keyword>
<keyword evidence="6" id="KW-0460">Magnesium</keyword>
<sequence length="397" mass="43928">MEKVMAVNAGSSSLKFKLYEMPSEKVICSGIVERIGFDDAIFKIKYSGNEHKEITPIKDHSEAVKLLLDGLIKFGIIKHYDEIKATGHRIVQGGSYFSSSAIINDDTLNKIRDLIPLSPLHNQAELIGIQAFKKVLPNTPGICAFDTAFHQTMTEEDYTYAIPYEYTLKYRIRRYGAHGTSHKYLSEEARKFLAKDSDDRMIICHLGSGASLSAIHNGKCVATSMGLTPLGGIMMGTRTGDLDPSVFNYVVSQTGKTSEEIYQEFNKKSGLLGVSGISSDARDLIKAESEGNKRAALANKLWARRVADFIGQYYVRLGGCDILVFSAGIGENSPVYRELVLENIKEALHIEYDKELNNSTIGVERLISTSTSSIKVAVIPTDEEVMIARDAYNMLLK</sequence>
<dbReference type="AlphaFoldDB" id="A0A9D9GUH3"/>
<keyword evidence="6" id="KW-0963">Cytoplasm</keyword>
<dbReference type="GO" id="GO:0005524">
    <property type="term" value="F:ATP binding"/>
    <property type="evidence" value="ECO:0007669"/>
    <property type="project" value="UniProtKB-KW"/>
</dbReference>
<proteinExistence type="inferred from homology"/>
<dbReference type="Pfam" id="PF00871">
    <property type="entry name" value="Acetate_kinase"/>
    <property type="match status" value="1"/>
</dbReference>
<keyword evidence="2 6" id="KW-0808">Transferase</keyword>
<feature type="site" description="Transition state stabilizer" evidence="6">
    <location>
        <position position="178"/>
    </location>
</feature>
<dbReference type="SUPFAM" id="SSF53067">
    <property type="entry name" value="Actin-like ATPase domain"/>
    <property type="match status" value="2"/>
</dbReference>
<reference evidence="8" key="1">
    <citation type="submission" date="2020-10" db="EMBL/GenBank/DDBJ databases">
        <authorList>
            <person name="Gilroy R."/>
        </authorList>
    </citation>
    <scope>NUCLEOTIDE SEQUENCE</scope>
    <source>
        <strain evidence="8">11159</strain>
    </source>
</reference>
<dbReference type="PROSITE" id="PS01076">
    <property type="entry name" value="ACETATE_KINASE_2"/>
    <property type="match status" value="1"/>
</dbReference>
<dbReference type="InterPro" id="IPR043129">
    <property type="entry name" value="ATPase_NBD"/>
</dbReference>
<dbReference type="PANTHER" id="PTHR21060:SF15">
    <property type="entry name" value="ACETATE KINASE-RELATED"/>
    <property type="match status" value="1"/>
</dbReference>
<dbReference type="InterPro" id="IPR004372">
    <property type="entry name" value="Ac/propionate_kinase"/>
</dbReference>
<feature type="binding site" evidence="6">
    <location>
        <position position="8"/>
    </location>
    <ligand>
        <name>Mg(2+)</name>
        <dbReference type="ChEBI" id="CHEBI:18420"/>
    </ligand>
</feature>
<dbReference type="PRINTS" id="PR00471">
    <property type="entry name" value="ACETATEKNASE"/>
</dbReference>
<feature type="binding site" evidence="6">
    <location>
        <begin position="205"/>
        <end position="209"/>
    </location>
    <ligand>
        <name>ATP</name>
        <dbReference type="ChEBI" id="CHEBI:30616"/>
    </ligand>
</feature>
<dbReference type="Proteomes" id="UP000823613">
    <property type="component" value="Unassembled WGS sequence"/>
</dbReference>
<comment type="pathway">
    <text evidence="6">Metabolic intermediate biosynthesis; acetyl-CoA biosynthesis; acetyl-CoA from acetate: step 1/2.</text>
</comment>
<accession>A0A9D9GUH3</accession>
<dbReference type="Gene3D" id="3.30.420.40">
    <property type="match status" value="2"/>
</dbReference>
<dbReference type="EMBL" id="JADIMY010000081">
    <property type="protein sequence ID" value="MBO8427715.1"/>
    <property type="molecule type" value="Genomic_DNA"/>
</dbReference>
<evidence type="ECO:0000256" key="4">
    <source>
        <dbReference type="ARBA" id="ARBA00022777"/>
    </source>
</evidence>
<comment type="catalytic activity">
    <reaction evidence="6">
        <text>acetate + ATP = acetyl phosphate + ADP</text>
        <dbReference type="Rhea" id="RHEA:11352"/>
        <dbReference type="ChEBI" id="CHEBI:22191"/>
        <dbReference type="ChEBI" id="CHEBI:30089"/>
        <dbReference type="ChEBI" id="CHEBI:30616"/>
        <dbReference type="ChEBI" id="CHEBI:456216"/>
        <dbReference type="EC" id="2.7.2.1"/>
    </reaction>
</comment>
<protein>
    <recommendedName>
        <fullName evidence="6">Acetate kinase</fullName>
        <ecNumber evidence="6">2.7.2.1</ecNumber>
    </recommendedName>
    <alternativeName>
        <fullName evidence="6">Acetokinase</fullName>
    </alternativeName>
</protein>
<dbReference type="HAMAP" id="MF_00020">
    <property type="entry name" value="Acetate_kinase"/>
    <property type="match status" value="1"/>
</dbReference>
<feature type="binding site" evidence="6">
    <location>
        <position position="89"/>
    </location>
    <ligand>
        <name>substrate</name>
    </ligand>
</feature>
<comment type="subcellular location">
    <subcellularLocation>
        <location evidence="6">Cytoplasm</location>
    </subcellularLocation>
</comment>
<feature type="site" description="Transition state stabilizer" evidence="6">
    <location>
        <position position="238"/>
    </location>
</feature>
<name>A0A9D9GUH3_9BACL</name>
<evidence type="ECO:0000256" key="6">
    <source>
        <dbReference type="HAMAP-Rule" id="MF_00020"/>
    </source>
</evidence>
<dbReference type="PANTHER" id="PTHR21060">
    <property type="entry name" value="ACETATE KINASE"/>
    <property type="match status" value="1"/>
</dbReference>
<dbReference type="NCBIfam" id="TIGR00016">
    <property type="entry name" value="ackA"/>
    <property type="match status" value="1"/>
</dbReference>
<comment type="caution">
    <text evidence="8">The sequence shown here is derived from an EMBL/GenBank/DDBJ whole genome shotgun (WGS) entry which is preliminary data.</text>
</comment>
<comment type="cofactor">
    <cofactor evidence="6">
        <name>Mg(2+)</name>
        <dbReference type="ChEBI" id="CHEBI:18420"/>
    </cofactor>
    <cofactor evidence="6">
        <name>Mn(2+)</name>
        <dbReference type="ChEBI" id="CHEBI:29035"/>
    </cofactor>
    <text evidence="6">Mg(2+). Can also accept Mn(2+).</text>
</comment>
<evidence type="ECO:0000256" key="5">
    <source>
        <dbReference type="ARBA" id="ARBA00022840"/>
    </source>
</evidence>
<dbReference type="EC" id="2.7.2.1" evidence="6"/>
<dbReference type="PROSITE" id="PS01075">
    <property type="entry name" value="ACETATE_KINASE_1"/>
    <property type="match status" value="1"/>
</dbReference>
<evidence type="ECO:0000256" key="2">
    <source>
        <dbReference type="ARBA" id="ARBA00022679"/>
    </source>
</evidence>
<dbReference type="GO" id="GO:0006085">
    <property type="term" value="P:acetyl-CoA biosynthetic process"/>
    <property type="evidence" value="ECO:0007669"/>
    <property type="project" value="UniProtKB-UniRule"/>
</dbReference>
<feature type="active site" description="Proton donor/acceptor" evidence="6">
    <location>
        <position position="146"/>
    </location>
</feature>
<feature type="binding site" evidence="6">
    <location>
        <position position="15"/>
    </location>
    <ligand>
        <name>ATP</name>
        <dbReference type="ChEBI" id="CHEBI:30616"/>
    </ligand>
</feature>
<comment type="similarity">
    <text evidence="1 6 7">Belongs to the acetokinase family.</text>
</comment>
<evidence type="ECO:0000313" key="9">
    <source>
        <dbReference type="Proteomes" id="UP000823613"/>
    </source>
</evidence>
<dbReference type="GO" id="GO:0008776">
    <property type="term" value="F:acetate kinase activity"/>
    <property type="evidence" value="ECO:0007669"/>
    <property type="project" value="UniProtKB-UniRule"/>
</dbReference>
<evidence type="ECO:0000313" key="8">
    <source>
        <dbReference type="EMBL" id="MBO8427715.1"/>
    </source>
</evidence>
<evidence type="ECO:0000256" key="1">
    <source>
        <dbReference type="ARBA" id="ARBA00008748"/>
    </source>
</evidence>
<evidence type="ECO:0000256" key="3">
    <source>
        <dbReference type="ARBA" id="ARBA00022741"/>
    </source>
</evidence>
<feature type="binding site" evidence="6">
    <location>
        <position position="383"/>
    </location>
    <ligand>
        <name>Mg(2+)</name>
        <dbReference type="ChEBI" id="CHEBI:18420"/>
    </ligand>
</feature>
<gene>
    <name evidence="6" type="primary">ackA</name>
    <name evidence="8" type="ORF">IAC58_04085</name>
</gene>
<organism evidence="8 9">
    <name type="scientific">Candidatus Onthovivens merdipullorum</name>
    <dbReference type="NCBI Taxonomy" id="2840889"/>
    <lineage>
        <taxon>Bacteria</taxon>
        <taxon>Bacillati</taxon>
        <taxon>Bacillota</taxon>
        <taxon>Bacilli</taxon>
        <taxon>Bacillales</taxon>
        <taxon>Candidatus Onthovivens</taxon>
    </lineage>
</organism>
<reference evidence="8" key="2">
    <citation type="journal article" date="2021" name="PeerJ">
        <title>Extensive microbial diversity within the chicken gut microbiome revealed by metagenomics and culture.</title>
        <authorList>
            <person name="Gilroy R."/>
            <person name="Ravi A."/>
            <person name="Getino M."/>
            <person name="Pursley I."/>
            <person name="Horton D.L."/>
            <person name="Alikhan N.F."/>
            <person name="Baker D."/>
            <person name="Gharbi K."/>
            <person name="Hall N."/>
            <person name="Watson M."/>
            <person name="Adriaenssens E.M."/>
            <person name="Foster-Nyarko E."/>
            <person name="Jarju S."/>
            <person name="Secka A."/>
            <person name="Antonio M."/>
            <person name="Oren A."/>
            <person name="Chaudhuri R.R."/>
            <person name="La Ragione R."/>
            <person name="Hildebrand F."/>
            <person name="Pallen M.J."/>
        </authorList>
    </citation>
    <scope>NUCLEOTIDE SEQUENCE</scope>
    <source>
        <strain evidence="8">11159</strain>
    </source>
</reference>
<keyword evidence="5 6" id="KW-0067">ATP-binding</keyword>
<evidence type="ECO:0000256" key="7">
    <source>
        <dbReference type="RuleBase" id="RU003835"/>
    </source>
</evidence>
<dbReference type="GO" id="GO:0000287">
    <property type="term" value="F:magnesium ion binding"/>
    <property type="evidence" value="ECO:0007669"/>
    <property type="project" value="UniProtKB-UniRule"/>
</dbReference>
<keyword evidence="6" id="KW-0479">Metal-binding</keyword>
<feature type="binding site" evidence="6">
    <location>
        <begin position="280"/>
        <end position="282"/>
    </location>
    <ligand>
        <name>ATP</name>
        <dbReference type="ChEBI" id="CHEBI:30616"/>
    </ligand>
</feature>
<keyword evidence="3 6" id="KW-0547">Nucleotide-binding</keyword>
<feature type="binding site" evidence="6">
    <location>
        <begin position="328"/>
        <end position="332"/>
    </location>
    <ligand>
        <name>ATP</name>
        <dbReference type="ChEBI" id="CHEBI:30616"/>
    </ligand>
</feature>
<dbReference type="CDD" id="cd24010">
    <property type="entry name" value="ASKHA_NBD_AcK_PK"/>
    <property type="match status" value="1"/>
</dbReference>
<dbReference type="GO" id="GO:0005737">
    <property type="term" value="C:cytoplasm"/>
    <property type="evidence" value="ECO:0007669"/>
    <property type="project" value="UniProtKB-SubCell"/>
</dbReference>
<dbReference type="InterPro" id="IPR000890">
    <property type="entry name" value="Aliphatic_acid_kin_short-chain"/>
</dbReference>
<comment type="function">
    <text evidence="6">Catalyzes the formation of acetyl phosphate from acetate and ATP. Can also catalyze the reverse reaction.</text>
</comment>
<dbReference type="GO" id="GO:0006083">
    <property type="term" value="P:acetate metabolic process"/>
    <property type="evidence" value="ECO:0007669"/>
    <property type="project" value="TreeGrafter"/>
</dbReference>
<comment type="subunit">
    <text evidence="6">Homodimer.</text>
</comment>
<dbReference type="PIRSF" id="PIRSF000722">
    <property type="entry name" value="Acetate_prop_kin"/>
    <property type="match status" value="1"/>
</dbReference>
<dbReference type="InterPro" id="IPR023865">
    <property type="entry name" value="Aliphatic_acid_kinase_CS"/>
</dbReference>